<dbReference type="AlphaFoldDB" id="A0A084SJY2"/>
<gene>
    <name evidence="1" type="ORF">Q664_39045</name>
</gene>
<comment type="caution">
    <text evidence="1">The sequence shown here is derived from an EMBL/GenBank/DDBJ whole genome shotgun (WGS) entry which is preliminary data.</text>
</comment>
<reference evidence="1 2" key="1">
    <citation type="submission" date="2014-07" db="EMBL/GenBank/DDBJ databases">
        <title>Draft Genome Sequence of Gephyronic Acid Producer, Cystobacter violaceus Strain Cb vi76.</title>
        <authorList>
            <person name="Stevens D.C."/>
            <person name="Young J."/>
            <person name="Carmichael R."/>
            <person name="Tan J."/>
            <person name="Taylor R.E."/>
        </authorList>
    </citation>
    <scope>NUCLEOTIDE SEQUENCE [LARGE SCALE GENOMIC DNA]</scope>
    <source>
        <strain evidence="1 2">Cb vi76</strain>
    </source>
</reference>
<dbReference type="Proteomes" id="UP000028547">
    <property type="component" value="Unassembled WGS sequence"/>
</dbReference>
<name>A0A084SJY2_9BACT</name>
<proteinExistence type="predicted"/>
<dbReference type="EMBL" id="JPMI01000276">
    <property type="protein sequence ID" value="KFA88767.1"/>
    <property type="molecule type" value="Genomic_DNA"/>
</dbReference>
<protein>
    <submittedName>
        <fullName evidence="1">Uncharacterized protein</fullName>
    </submittedName>
</protein>
<evidence type="ECO:0000313" key="1">
    <source>
        <dbReference type="EMBL" id="KFA88767.1"/>
    </source>
</evidence>
<accession>A0A084SJY2</accession>
<sequence>MFTSPVMIASRPAGRSRLLWLWVPCLLGLSCVSARSEPPPAPVNAGTGTVDAGLEPVVDAGTRCVPLTCLKARARCGVISDGCGGSVDCGPCSPPCAPDEMNCCGTCIPRSEGRCPDNIHCRLNTTPPPVEVER</sequence>
<evidence type="ECO:0000313" key="2">
    <source>
        <dbReference type="Proteomes" id="UP000028547"/>
    </source>
</evidence>
<organism evidence="1 2">
    <name type="scientific">Archangium violaceum Cb vi76</name>
    <dbReference type="NCBI Taxonomy" id="1406225"/>
    <lineage>
        <taxon>Bacteria</taxon>
        <taxon>Pseudomonadati</taxon>
        <taxon>Myxococcota</taxon>
        <taxon>Myxococcia</taxon>
        <taxon>Myxococcales</taxon>
        <taxon>Cystobacterineae</taxon>
        <taxon>Archangiaceae</taxon>
        <taxon>Archangium</taxon>
    </lineage>
</organism>